<feature type="chain" id="PRO_5018030815" evidence="1">
    <location>
        <begin position="22"/>
        <end position="540"/>
    </location>
</feature>
<dbReference type="InterPro" id="IPR011059">
    <property type="entry name" value="Metal-dep_hydrolase_composite"/>
</dbReference>
<proteinExistence type="predicted"/>
<dbReference type="SUPFAM" id="SSF51556">
    <property type="entry name" value="Metallo-dependent hydrolases"/>
    <property type="match status" value="1"/>
</dbReference>
<reference evidence="3 4" key="1">
    <citation type="submission" date="2018-07" db="EMBL/GenBank/DDBJ databases">
        <title>Halioglobus sp. genome submission.</title>
        <authorList>
            <person name="Ye M.-Q."/>
            <person name="Du Z.-J."/>
        </authorList>
    </citation>
    <scope>NUCLEOTIDE SEQUENCE [LARGE SCALE GENOMIC DNA]</scope>
    <source>
        <strain evidence="3 4">U0301</strain>
    </source>
</reference>
<dbReference type="InterPro" id="IPR006680">
    <property type="entry name" value="Amidohydro-rel"/>
</dbReference>
<evidence type="ECO:0000313" key="4">
    <source>
        <dbReference type="Proteomes" id="UP000265509"/>
    </source>
</evidence>
<dbReference type="AlphaFoldDB" id="A0A3L7E2U4"/>
<evidence type="ECO:0000256" key="1">
    <source>
        <dbReference type="SAM" id="SignalP"/>
    </source>
</evidence>
<organism evidence="3 4">
    <name type="scientific">Seongchinamella sediminis</name>
    <dbReference type="NCBI Taxonomy" id="2283635"/>
    <lineage>
        <taxon>Bacteria</taxon>
        <taxon>Pseudomonadati</taxon>
        <taxon>Pseudomonadota</taxon>
        <taxon>Gammaproteobacteria</taxon>
        <taxon>Cellvibrionales</taxon>
        <taxon>Halieaceae</taxon>
        <taxon>Seongchinamella</taxon>
    </lineage>
</organism>
<evidence type="ECO:0000313" key="3">
    <source>
        <dbReference type="EMBL" id="RLQ23185.1"/>
    </source>
</evidence>
<dbReference type="EMBL" id="QRAN01000003">
    <property type="protein sequence ID" value="RLQ23185.1"/>
    <property type="molecule type" value="Genomic_DNA"/>
</dbReference>
<feature type="signal peptide" evidence="1">
    <location>
        <begin position="1"/>
        <end position="21"/>
    </location>
</feature>
<comment type="caution">
    <text evidence="3">The sequence shown here is derived from an EMBL/GenBank/DDBJ whole genome shotgun (WGS) entry which is preliminary data.</text>
</comment>
<evidence type="ECO:0000259" key="2">
    <source>
        <dbReference type="Pfam" id="PF01979"/>
    </source>
</evidence>
<gene>
    <name evidence="3" type="ORF">DWB85_04260</name>
</gene>
<dbReference type="Gene3D" id="2.30.40.10">
    <property type="entry name" value="Urease, subunit C, domain 1"/>
    <property type="match status" value="1"/>
</dbReference>
<dbReference type="PANTHER" id="PTHR43135:SF3">
    <property type="entry name" value="ALPHA-D-RIBOSE 1-METHYLPHOSPHONATE 5-TRIPHOSPHATE DIPHOSPHATASE"/>
    <property type="match status" value="1"/>
</dbReference>
<feature type="domain" description="Amidohydrolase-related" evidence="2">
    <location>
        <begin position="401"/>
        <end position="514"/>
    </location>
</feature>
<keyword evidence="3" id="KW-0378">Hydrolase</keyword>
<dbReference type="OrthoDB" id="9807210at2"/>
<protein>
    <submittedName>
        <fullName evidence="3">Amidohydrolase</fullName>
    </submittedName>
</protein>
<name>A0A3L7E2U4_9GAMM</name>
<dbReference type="GO" id="GO:0016810">
    <property type="term" value="F:hydrolase activity, acting on carbon-nitrogen (but not peptide) bonds"/>
    <property type="evidence" value="ECO:0007669"/>
    <property type="project" value="InterPro"/>
</dbReference>
<keyword evidence="1" id="KW-0732">Signal</keyword>
<dbReference type="InterPro" id="IPR051781">
    <property type="entry name" value="Metallo-dep_Hydrolase"/>
</dbReference>
<accession>A0A3L7E2U4</accession>
<sequence>MKGLIHKAAINLLLLPCLAVAGQVDPGEEVISSVLAMGVAAPGVAPPRGDESEGPFKRLVIKNANVIDGAGAPTQGPVTIVIEGDRIVDLRGGGTGSLHLGEEDYDADTRVIDASGQYVIPGLIDAHAHFGTPSHAFGGALTNPEYVAKLWLAHGITTVREPGALMGLQWTLDHKQRSDSGEIAAPRIKVYALFPETMSSPDEARNWVRAVRRKGADGIKFLGAAPAVIEAAMGEARKLGMRTMYHHSQVSVARMNVLDSARMGLDSMEHWYGLPEAMFRDRRVQDYPDSYNYNNEQDRFSEAGRLWQQTAAPGSEPWTSTIDELIGLDFTLDPTFTVYEVNRDTMRARRAEWHDQYTMPYMARAFEPNPRIHGSFHFDWTTADEVAWRNNYRLWMSFVNDYKNAGGRVTVGSDSGFLYGMYGFGYVRELELLQEAGFHPLEVLQAATLNGAEVVGIAGETGSIEVGKKADLVIVNENPLANFKVLYGTGHQKLNTDTGTMERTRGILYTIKDGIVFDAEKMLADVRRLVEEQKAREGEI</sequence>
<dbReference type="Proteomes" id="UP000265509">
    <property type="component" value="Unassembled WGS sequence"/>
</dbReference>
<dbReference type="InterPro" id="IPR032466">
    <property type="entry name" value="Metal_Hydrolase"/>
</dbReference>
<dbReference type="PANTHER" id="PTHR43135">
    <property type="entry name" value="ALPHA-D-RIBOSE 1-METHYLPHOSPHONATE 5-TRIPHOSPHATE DIPHOSPHATASE"/>
    <property type="match status" value="1"/>
</dbReference>
<dbReference type="Pfam" id="PF01979">
    <property type="entry name" value="Amidohydro_1"/>
    <property type="match status" value="1"/>
</dbReference>
<dbReference type="Gene3D" id="3.20.20.140">
    <property type="entry name" value="Metal-dependent hydrolases"/>
    <property type="match status" value="2"/>
</dbReference>
<dbReference type="SUPFAM" id="SSF51338">
    <property type="entry name" value="Composite domain of metallo-dependent hydrolases"/>
    <property type="match status" value="1"/>
</dbReference>
<keyword evidence="4" id="KW-1185">Reference proteome</keyword>
<dbReference type="RefSeq" id="WP_117952952.1">
    <property type="nucleotide sequence ID" value="NZ_QRAN01000003.1"/>
</dbReference>